<dbReference type="EMBL" id="LSNE01000015">
    <property type="protein sequence ID" value="KXI27048.1"/>
    <property type="molecule type" value="Genomic_DNA"/>
</dbReference>
<keyword evidence="2 4" id="KW-0807">Transducer</keyword>
<accession>A0A148KLD0</accession>
<organism evidence="8 9">
    <name type="scientific">Paraglaciecola hydrolytica</name>
    <dbReference type="NCBI Taxonomy" id="1799789"/>
    <lineage>
        <taxon>Bacteria</taxon>
        <taxon>Pseudomonadati</taxon>
        <taxon>Pseudomonadota</taxon>
        <taxon>Gammaproteobacteria</taxon>
        <taxon>Alteromonadales</taxon>
        <taxon>Alteromonadaceae</taxon>
        <taxon>Paraglaciecola</taxon>
    </lineage>
</organism>
<dbReference type="OrthoDB" id="5675566at2"/>
<dbReference type="Proteomes" id="UP000070299">
    <property type="component" value="Unassembled WGS sequence"/>
</dbReference>
<evidence type="ECO:0000256" key="1">
    <source>
        <dbReference type="ARBA" id="ARBA00004370"/>
    </source>
</evidence>
<keyword evidence="5" id="KW-0472">Membrane</keyword>
<dbReference type="SMART" id="SM00091">
    <property type="entry name" value="PAS"/>
    <property type="match status" value="1"/>
</dbReference>
<dbReference type="PANTHER" id="PTHR32089">
    <property type="entry name" value="METHYL-ACCEPTING CHEMOTAXIS PROTEIN MCPB"/>
    <property type="match status" value="1"/>
</dbReference>
<evidence type="ECO:0000256" key="2">
    <source>
        <dbReference type="ARBA" id="ARBA00023224"/>
    </source>
</evidence>
<dbReference type="Gene3D" id="1.10.287.950">
    <property type="entry name" value="Methyl-accepting chemotaxis protein"/>
    <property type="match status" value="1"/>
</dbReference>
<dbReference type="FunFam" id="1.10.287.950:FF:000001">
    <property type="entry name" value="Methyl-accepting chemotaxis sensory transducer"/>
    <property type="match status" value="1"/>
</dbReference>
<dbReference type="InterPro" id="IPR001610">
    <property type="entry name" value="PAC"/>
</dbReference>
<evidence type="ECO:0000313" key="9">
    <source>
        <dbReference type="Proteomes" id="UP000070299"/>
    </source>
</evidence>
<dbReference type="AlphaFoldDB" id="A0A148KLD0"/>
<dbReference type="GO" id="GO:0016020">
    <property type="term" value="C:membrane"/>
    <property type="evidence" value="ECO:0007669"/>
    <property type="project" value="UniProtKB-SubCell"/>
</dbReference>
<dbReference type="Gene3D" id="3.30.450.20">
    <property type="entry name" value="PAS domain"/>
    <property type="match status" value="1"/>
</dbReference>
<comment type="subcellular location">
    <subcellularLocation>
        <location evidence="1">Membrane</location>
    </subcellularLocation>
</comment>
<feature type="transmembrane region" description="Helical" evidence="5">
    <location>
        <begin position="153"/>
        <end position="183"/>
    </location>
</feature>
<dbReference type="SMART" id="SM00086">
    <property type="entry name" value="PAC"/>
    <property type="match status" value="1"/>
</dbReference>
<dbReference type="SUPFAM" id="SSF55785">
    <property type="entry name" value="PYP-like sensor domain (PAS domain)"/>
    <property type="match status" value="1"/>
</dbReference>
<feature type="domain" description="PAS" evidence="7">
    <location>
        <begin position="22"/>
        <end position="61"/>
    </location>
</feature>
<keyword evidence="5" id="KW-1133">Transmembrane helix</keyword>
<name>A0A148KLD0_9ALTE</name>
<keyword evidence="5" id="KW-0812">Transmembrane</keyword>
<proteinExistence type="inferred from homology"/>
<dbReference type="Pfam" id="PF08447">
    <property type="entry name" value="PAS_3"/>
    <property type="match status" value="1"/>
</dbReference>
<dbReference type="CDD" id="cd11386">
    <property type="entry name" value="MCP_signal"/>
    <property type="match status" value="1"/>
</dbReference>
<keyword evidence="9" id="KW-1185">Reference proteome</keyword>
<dbReference type="GO" id="GO:0006935">
    <property type="term" value="P:chemotaxis"/>
    <property type="evidence" value="ECO:0007669"/>
    <property type="project" value="UniProtKB-ARBA"/>
</dbReference>
<dbReference type="CDD" id="cd00130">
    <property type="entry name" value="PAS"/>
    <property type="match status" value="1"/>
</dbReference>
<comment type="caution">
    <text evidence="8">The sequence shown here is derived from an EMBL/GenBank/DDBJ whole genome shotgun (WGS) entry which is preliminary data.</text>
</comment>
<dbReference type="InterPro" id="IPR000014">
    <property type="entry name" value="PAS"/>
</dbReference>
<evidence type="ECO:0000259" key="7">
    <source>
        <dbReference type="PROSITE" id="PS50112"/>
    </source>
</evidence>
<dbReference type="PROSITE" id="PS50112">
    <property type="entry name" value="PAS"/>
    <property type="match status" value="1"/>
</dbReference>
<comment type="similarity">
    <text evidence="3">Belongs to the methyl-accepting chemotaxis (MCP) protein family.</text>
</comment>
<evidence type="ECO:0000313" key="8">
    <source>
        <dbReference type="EMBL" id="KXI27048.1"/>
    </source>
</evidence>
<evidence type="ECO:0000259" key="6">
    <source>
        <dbReference type="PROSITE" id="PS50111"/>
    </source>
</evidence>
<evidence type="ECO:0000256" key="4">
    <source>
        <dbReference type="PROSITE-ProRule" id="PRU00284"/>
    </source>
</evidence>
<dbReference type="InterPro" id="IPR035965">
    <property type="entry name" value="PAS-like_dom_sf"/>
</dbReference>
<dbReference type="RefSeq" id="WP_068381283.1">
    <property type="nucleotide sequence ID" value="NZ_LSNE01000015.1"/>
</dbReference>
<dbReference type="InterPro" id="IPR004089">
    <property type="entry name" value="MCPsignal_dom"/>
</dbReference>
<dbReference type="STRING" id="1799789.AX660_01260"/>
<dbReference type="PANTHER" id="PTHR32089:SF52">
    <property type="entry name" value="CHEMOTAXIS SIGNAL TRANSDUCTION SYSTEM METHYL ACCEPTING SENSORY TRANSDUCER WITH PAS SENSORY DOMAIN"/>
    <property type="match status" value="1"/>
</dbReference>
<dbReference type="Pfam" id="PF00015">
    <property type="entry name" value="MCPsignal"/>
    <property type="match status" value="1"/>
</dbReference>
<protein>
    <submittedName>
        <fullName evidence="8">Chemotaxis protein</fullName>
    </submittedName>
</protein>
<sequence>MSKREQHTINEEIRFKQGEELVSVTDTKGVLTYANPRFCQIAGYTEQELVGQHHNIVRHPDMPKAAFADLWAKLKAKQAWRGAVKNRCKDGRYYWVDAFVTPVYEKGELTGYQSVRTVLKPEFRENAEKLYAKLNSSSAPNNVLKVKNGIKDILFIILGLGLATACLFYPLIAFVLIALPYVIFNSELLKLRRYFFSQQASYDSVSRLVYSGDDVSSIADYIKKMDEGRIKTILGRVIDGTNVLSAGVALLKSSSNEAKKGVEREAHELHQVVTAIEEMVASIGEVATNTEDTSKKVESVHQDCRIATDSMTRTMDKVSDLANEVAKSASAATELASEAERIGTVMQEIQGIADQTNLLALNAAIEAARAGEQGRGFAVVADEVRALSSRTHKATEQIQSSINEIQSTLLSWSKTMNKGKDAAQDCVKETSQTRDLVFKVYDEVSMISDLAAQISTASEEQSMVSQEISRNITNINDASKKNLEQANIVENESNNIEKRAKSLASLGLTFS</sequence>
<evidence type="ECO:0000256" key="3">
    <source>
        <dbReference type="ARBA" id="ARBA00029447"/>
    </source>
</evidence>
<dbReference type="SMART" id="SM00283">
    <property type="entry name" value="MA"/>
    <property type="match status" value="1"/>
</dbReference>
<gene>
    <name evidence="8" type="ORF">AX660_01260</name>
</gene>
<dbReference type="InterPro" id="IPR013655">
    <property type="entry name" value="PAS_fold_3"/>
</dbReference>
<dbReference type="PROSITE" id="PS50111">
    <property type="entry name" value="CHEMOTAXIS_TRANSDUC_2"/>
    <property type="match status" value="1"/>
</dbReference>
<dbReference type="SUPFAM" id="SSF58104">
    <property type="entry name" value="Methyl-accepting chemotaxis protein (MCP) signaling domain"/>
    <property type="match status" value="1"/>
</dbReference>
<evidence type="ECO:0000256" key="5">
    <source>
        <dbReference type="SAM" id="Phobius"/>
    </source>
</evidence>
<feature type="domain" description="Methyl-accepting transducer" evidence="6">
    <location>
        <begin position="240"/>
        <end position="476"/>
    </location>
</feature>
<dbReference type="GO" id="GO:0007165">
    <property type="term" value="P:signal transduction"/>
    <property type="evidence" value="ECO:0007669"/>
    <property type="project" value="UniProtKB-KW"/>
</dbReference>
<reference evidence="9" key="1">
    <citation type="submission" date="2016-02" db="EMBL/GenBank/DDBJ databases">
        <authorList>
            <person name="Schultz-Johansen M."/>
            <person name="Glaring M.A."/>
            <person name="Bech P.K."/>
            <person name="Stougaard P."/>
        </authorList>
    </citation>
    <scope>NUCLEOTIDE SEQUENCE [LARGE SCALE GENOMIC DNA]</scope>
    <source>
        <strain evidence="9">S66</strain>
    </source>
</reference>
<dbReference type="NCBIfam" id="TIGR00229">
    <property type="entry name" value="sensory_box"/>
    <property type="match status" value="1"/>
</dbReference>